<accession>A0ACD3A168</accession>
<keyword evidence="2" id="KW-1185">Reference proteome</keyword>
<gene>
    <name evidence="1" type="ORF">BDN72DRAFT_905892</name>
</gene>
<sequence length="335" mass="38626">MSSEASVLIPEVICSIIDVCAPLAVVRLSQTSHRIHKIVTEYLPHRYSAFRVLGRFLTSAEYDCLRSMQCRLGLLVVGSAALNVFDPTTEIARGLDLMVQMDFKEEVEDWLKSIGYDILKPQVQVSPRIYTYSPLCEILHFIRENGPEGYKREVYLFVTRNTPMEVILTFDLTCNMHFLTGNDAVSLYPYSTFVEHEALRIYTDPGITSFYFTTVYELRGWTVIRSLTRTQRNNSKSDFFVPGQCYIGDKKSWIVPCTVGEPLPELHPLRFTNSWQLRYDHDDGLTETSFEPIRKNSFKFTYVMAKDLNIQRVVDRVLPSGSDQWLKQALEKHFG</sequence>
<proteinExistence type="predicted"/>
<organism evidence="1 2">
    <name type="scientific">Pluteus cervinus</name>
    <dbReference type="NCBI Taxonomy" id="181527"/>
    <lineage>
        <taxon>Eukaryota</taxon>
        <taxon>Fungi</taxon>
        <taxon>Dikarya</taxon>
        <taxon>Basidiomycota</taxon>
        <taxon>Agaricomycotina</taxon>
        <taxon>Agaricomycetes</taxon>
        <taxon>Agaricomycetidae</taxon>
        <taxon>Agaricales</taxon>
        <taxon>Pluteineae</taxon>
        <taxon>Pluteaceae</taxon>
        <taxon>Pluteus</taxon>
    </lineage>
</organism>
<reference evidence="1 2" key="1">
    <citation type="journal article" date="2019" name="Nat. Ecol. Evol.">
        <title>Megaphylogeny resolves global patterns of mushroom evolution.</title>
        <authorList>
            <person name="Varga T."/>
            <person name="Krizsan K."/>
            <person name="Foldi C."/>
            <person name="Dima B."/>
            <person name="Sanchez-Garcia M."/>
            <person name="Sanchez-Ramirez S."/>
            <person name="Szollosi G.J."/>
            <person name="Szarkandi J.G."/>
            <person name="Papp V."/>
            <person name="Albert L."/>
            <person name="Andreopoulos W."/>
            <person name="Angelini C."/>
            <person name="Antonin V."/>
            <person name="Barry K.W."/>
            <person name="Bougher N.L."/>
            <person name="Buchanan P."/>
            <person name="Buyck B."/>
            <person name="Bense V."/>
            <person name="Catcheside P."/>
            <person name="Chovatia M."/>
            <person name="Cooper J."/>
            <person name="Damon W."/>
            <person name="Desjardin D."/>
            <person name="Finy P."/>
            <person name="Geml J."/>
            <person name="Haridas S."/>
            <person name="Hughes K."/>
            <person name="Justo A."/>
            <person name="Karasinski D."/>
            <person name="Kautmanova I."/>
            <person name="Kiss B."/>
            <person name="Kocsube S."/>
            <person name="Kotiranta H."/>
            <person name="LaButti K.M."/>
            <person name="Lechner B.E."/>
            <person name="Liimatainen K."/>
            <person name="Lipzen A."/>
            <person name="Lukacs Z."/>
            <person name="Mihaltcheva S."/>
            <person name="Morgado L.N."/>
            <person name="Niskanen T."/>
            <person name="Noordeloos M.E."/>
            <person name="Ohm R.A."/>
            <person name="Ortiz-Santana B."/>
            <person name="Ovrebo C."/>
            <person name="Racz N."/>
            <person name="Riley R."/>
            <person name="Savchenko A."/>
            <person name="Shiryaev A."/>
            <person name="Soop K."/>
            <person name="Spirin V."/>
            <person name="Szebenyi C."/>
            <person name="Tomsovsky M."/>
            <person name="Tulloss R.E."/>
            <person name="Uehling J."/>
            <person name="Grigoriev I.V."/>
            <person name="Vagvolgyi C."/>
            <person name="Papp T."/>
            <person name="Martin F.M."/>
            <person name="Miettinen O."/>
            <person name="Hibbett D.S."/>
            <person name="Nagy L.G."/>
        </authorList>
    </citation>
    <scope>NUCLEOTIDE SEQUENCE [LARGE SCALE GENOMIC DNA]</scope>
    <source>
        <strain evidence="1 2">NL-1719</strain>
    </source>
</reference>
<evidence type="ECO:0000313" key="2">
    <source>
        <dbReference type="Proteomes" id="UP000308600"/>
    </source>
</evidence>
<dbReference type="EMBL" id="ML208993">
    <property type="protein sequence ID" value="TFK59383.1"/>
    <property type="molecule type" value="Genomic_DNA"/>
</dbReference>
<dbReference type="Proteomes" id="UP000308600">
    <property type="component" value="Unassembled WGS sequence"/>
</dbReference>
<name>A0ACD3A168_9AGAR</name>
<protein>
    <submittedName>
        <fullName evidence="1">Uncharacterized protein</fullName>
    </submittedName>
</protein>
<evidence type="ECO:0000313" key="1">
    <source>
        <dbReference type="EMBL" id="TFK59383.1"/>
    </source>
</evidence>